<dbReference type="InterPro" id="IPR028978">
    <property type="entry name" value="Chorismate_lyase_/UTRA_dom_sf"/>
</dbReference>
<dbReference type="RefSeq" id="WP_307233881.1">
    <property type="nucleotide sequence ID" value="NZ_JAUSUZ010000001.1"/>
</dbReference>
<organism evidence="3 4">
    <name type="scientific">Catenuloplanes indicus</name>
    <dbReference type="NCBI Taxonomy" id="137267"/>
    <lineage>
        <taxon>Bacteria</taxon>
        <taxon>Bacillati</taxon>
        <taxon>Actinomycetota</taxon>
        <taxon>Actinomycetes</taxon>
        <taxon>Micromonosporales</taxon>
        <taxon>Micromonosporaceae</taxon>
        <taxon>Catenuloplanes</taxon>
    </lineage>
</organism>
<dbReference type="InterPro" id="IPR050679">
    <property type="entry name" value="Bact_HTH_transcr_reg"/>
</dbReference>
<proteinExistence type="predicted"/>
<sequence length="176" mass="18686">MTSEKWTSDSTIYLTPGQGDAWAKQAQATSRTGTQRILHAGPVPARADVAAALGVEPGTSVVLRRRLILADERPVEIADSYYPTAIADGTALATPGKIPGGAVTLLDQLGYHAAEIHEDVTARHPTAEETAILHLTPTAPVLVLTRLSLTADGTPFEYAAMTMSDGQHLRYQMQAA</sequence>
<dbReference type="SMART" id="SM00866">
    <property type="entry name" value="UTRA"/>
    <property type="match status" value="1"/>
</dbReference>
<dbReference type="AlphaFoldDB" id="A0AAE4B4N0"/>
<evidence type="ECO:0000259" key="1">
    <source>
        <dbReference type="SMART" id="SM00866"/>
    </source>
</evidence>
<protein>
    <submittedName>
        <fullName evidence="3">DNA-binding GntR family transcriptional regulator</fullName>
    </submittedName>
</protein>
<evidence type="ECO:0000313" key="2">
    <source>
        <dbReference type="EMBL" id="MDQ0363336.1"/>
    </source>
</evidence>
<dbReference type="PANTHER" id="PTHR44846:SF17">
    <property type="entry name" value="GNTR-FAMILY TRANSCRIPTIONAL REGULATOR"/>
    <property type="match status" value="1"/>
</dbReference>
<comment type="caution">
    <text evidence="3">The sequence shown here is derived from an EMBL/GenBank/DDBJ whole genome shotgun (WGS) entry which is preliminary data.</text>
</comment>
<dbReference type="Pfam" id="PF07702">
    <property type="entry name" value="UTRA"/>
    <property type="match status" value="1"/>
</dbReference>
<evidence type="ECO:0000313" key="3">
    <source>
        <dbReference type="EMBL" id="MDQ0371658.1"/>
    </source>
</evidence>
<dbReference type="EMBL" id="JAUSUZ010000001">
    <property type="protein sequence ID" value="MDQ0363336.1"/>
    <property type="molecule type" value="Genomic_DNA"/>
</dbReference>
<dbReference type="PANTHER" id="PTHR44846">
    <property type="entry name" value="MANNOSYL-D-GLYCERATE TRANSPORT/METABOLISM SYSTEM REPRESSOR MNGR-RELATED"/>
    <property type="match status" value="1"/>
</dbReference>
<name>A0AAE4B4N0_9ACTN</name>
<dbReference type="EMBL" id="JAUSUZ010000002">
    <property type="protein sequence ID" value="MDQ0371658.1"/>
    <property type="molecule type" value="Genomic_DNA"/>
</dbReference>
<dbReference type="Proteomes" id="UP001240236">
    <property type="component" value="Unassembled WGS sequence"/>
</dbReference>
<dbReference type="GO" id="GO:0003677">
    <property type="term" value="F:DNA binding"/>
    <property type="evidence" value="ECO:0007669"/>
    <property type="project" value="UniProtKB-KW"/>
</dbReference>
<keyword evidence="3" id="KW-0238">DNA-binding</keyword>
<dbReference type="Gene3D" id="3.40.1410.10">
    <property type="entry name" value="Chorismate lyase-like"/>
    <property type="match status" value="1"/>
</dbReference>
<feature type="domain" description="UbiC transcription regulator-associated" evidence="1">
    <location>
        <begin position="28"/>
        <end position="169"/>
    </location>
</feature>
<dbReference type="GO" id="GO:0045892">
    <property type="term" value="P:negative regulation of DNA-templated transcription"/>
    <property type="evidence" value="ECO:0007669"/>
    <property type="project" value="TreeGrafter"/>
</dbReference>
<evidence type="ECO:0000313" key="4">
    <source>
        <dbReference type="Proteomes" id="UP001240236"/>
    </source>
</evidence>
<dbReference type="InterPro" id="IPR011663">
    <property type="entry name" value="UTRA"/>
</dbReference>
<reference evidence="3 4" key="1">
    <citation type="submission" date="2023-07" db="EMBL/GenBank/DDBJ databases">
        <title>Sequencing the genomes of 1000 actinobacteria strains.</title>
        <authorList>
            <person name="Klenk H.-P."/>
        </authorList>
    </citation>
    <scope>NUCLEOTIDE SEQUENCE [LARGE SCALE GENOMIC DNA]</scope>
    <source>
        <strain evidence="3 4">DSM 44709</strain>
    </source>
</reference>
<gene>
    <name evidence="2" type="ORF">J2S42_000005</name>
    <name evidence="3" type="ORF">J2S42_008406</name>
</gene>
<accession>A0AAE4B4N0</accession>
<dbReference type="SUPFAM" id="SSF64288">
    <property type="entry name" value="Chorismate lyase-like"/>
    <property type="match status" value="1"/>
</dbReference>
<keyword evidence="4" id="KW-1185">Reference proteome</keyword>